<name>A0A5C5S560_9ACTN</name>
<keyword evidence="3" id="KW-0597">Phosphoprotein</keyword>
<evidence type="ECO:0000256" key="1">
    <source>
        <dbReference type="ARBA" id="ARBA00000085"/>
    </source>
</evidence>
<dbReference type="RefSeq" id="WP_146485010.1">
    <property type="nucleotide sequence ID" value="NZ_VIGX01000001.1"/>
</dbReference>
<proteinExistence type="predicted"/>
<dbReference type="InterPro" id="IPR000014">
    <property type="entry name" value="PAS"/>
</dbReference>
<sequence length="223" mass="24496">MPPGLDHTWVAPDGAKPAIGTFRFYFDGERWEWSDEVALMHGYQPGTVQPTTALVLSHKHPDDQSAVAQTIENAIATRAPFSSRHRIIDTAGEVRTVVVVADRIVENGEVIGSLGVYVDFTSTVQSEVRSSLDHFVSRVTASRELIDCAKGMIMFVYGLPADRAFDLLRWRSQESNIKLRVLAEQLLADVAGEGPALVANSTRAAFDHLLLTGHTRVRQEDAG</sequence>
<accession>A0A5C5S560</accession>
<dbReference type="Proteomes" id="UP000319375">
    <property type="component" value="Unassembled WGS sequence"/>
</dbReference>
<organism evidence="7 8">
    <name type="scientific">Tsukamurella conjunctivitidis</name>
    <dbReference type="NCBI Taxonomy" id="2592068"/>
    <lineage>
        <taxon>Bacteria</taxon>
        <taxon>Bacillati</taxon>
        <taxon>Actinomycetota</taxon>
        <taxon>Actinomycetes</taxon>
        <taxon>Mycobacteriales</taxon>
        <taxon>Tsukamurellaceae</taxon>
        <taxon>Tsukamurella</taxon>
    </lineage>
</organism>
<protein>
    <recommendedName>
        <fullName evidence="2">histidine kinase</fullName>
        <ecNumber evidence="2">2.7.13.3</ecNumber>
    </recommendedName>
</protein>
<keyword evidence="5" id="KW-0418">Kinase</keyword>
<dbReference type="InterPro" id="IPR013655">
    <property type="entry name" value="PAS_fold_3"/>
</dbReference>
<dbReference type="InterPro" id="IPR036388">
    <property type="entry name" value="WH-like_DNA-bd_sf"/>
</dbReference>
<evidence type="ECO:0000256" key="2">
    <source>
        <dbReference type="ARBA" id="ARBA00012438"/>
    </source>
</evidence>
<dbReference type="Gene3D" id="1.10.10.10">
    <property type="entry name" value="Winged helix-like DNA-binding domain superfamily/Winged helix DNA-binding domain"/>
    <property type="match status" value="1"/>
</dbReference>
<dbReference type="InterPro" id="IPR005561">
    <property type="entry name" value="ANTAR"/>
</dbReference>
<keyword evidence="8" id="KW-1185">Reference proteome</keyword>
<dbReference type="Pfam" id="PF03861">
    <property type="entry name" value="ANTAR"/>
    <property type="match status" value="1"/>
</dbReference>
<gene>
    <name evidence="7" type="ORF">FK530_00335</name>
</gene>
<evidence type="ECO:0000313" key="7">
    <source>
        <dbReference type="EMBL" id="TWS30369.1"/>
    </source>
</evidence>
<dbReference type="Pfam" id="PF08447">
    <property type="entry name" value="PAS_3"/>
    <property type="match status" value="1"/>
</dbReference>
<evidence type="ECO:0000256" key="5">
    <source>
        <dbReference type="ARBA" id="ARBA00022777"/>
    </source>
</evidence>
<dbReference type="SUPFAM" id="SSF55785">
    <property type="entry name" value="PYP-like sensor domain (PAS domain)"/>
    <property type="match status" value="1"/>
</dbReference>
<dbReference type="GO" id="GO:0003723">
    <property type="term" value="F:RNA binding"/>
    <property type="evidence" value="ECO:0007669"/>
    <property type="project" value="InterPro"/>
</dbReference>
<comment type="caution">
    <text evidence="7">The sequence shown here is derived from an EMBL/GenBank/DDBJ whole genome shotgun (WGS) entry which is preliminary data.</text>
</comment>
<dbReference type="NCBIfam" id="TIGR00229">
    <property type="entry name" value="sensory_box"/>
    <property type="match status" value="1"/>
</dbReference>
<evidence type="ECO:0000313" key="8">
    <source>
        <dbReference type="Proteomes" id="UP000319375"/>
    </source>
</evidence>
<dbReference type="PANTHER" id="PTHR43304:SF1">
    <property type="entry name" value="PAC DOMAIN-CONTAINING PROTEIN"/>
    <property type="match status" value="1"/>
</dbReference>
<dbReference type="EC" id="2.7.13.3" evidence="2"/>
<dbReference type="PANTHER" id="PTHR43304">
    <property type="entry name" value="PHYTOCHROME-LIKE PROTEIN CPH1"/>
    <property type="match status" value="1"/>
</dbReference>
<feature type="domain" description="ANTAR" evidence="6">
    <location>
        <begin position="126"/>
        <end position="187"/>
    </location>
</feature>
<dbReference type="AlphaFoldDB" id="A0A5C5S560"/>
<reference evidence="7 8" key="1">
    <citation type="submission" date="2019-06" db="EMBL/GenBank/DDBJ databases">
        <title>Tsukamurella conjunctivitidis sp. nov., Tsukamurella assacharolytica sp. nov. and Tsukamurella sputae sp. nov. isolated from patients with conjunctivitis, bacteraemia (lymphoma) and respiratory infection (sputum) in Hong Kong.</title>
        <authorList>
            <person name="Teng J.L.L."/>
            <person name="Lee H.H."/>
            <person name="Fong J.Y.H."/>
            <person name="Fok K.M.N."/>
            <person name="Lau S.K.P."/>
            <person name="Woo P.C.Y."/>
        </authorList>
    </citation>
    <scope>NUCLEOTIDE SEQUENCE [LARGE SCALE GENOMIC DNA]</scope>
    <source>
        <strain evidence="7 8">HKU72</strain>
    </source>
</reference>
<keyword evidence="4" id="KW-0808">Transferase</keyword>
<dbReference type="InterPro" id="IPR052162">
    <property type="entry name" value="Sensor_kinase/Photoreceptor"/>
</dbReference>
<comment type="catalytic activity">
    <reaction evidence="1">
        <text>ATP + protein L-histidine = ADP + protein N-phospho-L-histidine.</text>
        <dbReference type="EC" id="2.7.13.3"/>
    </reaction>
</comment>
<dbReference type="InterPro" id="IPR035965">
    <property type="entry name" value="PAS-like_dom_sf"/>
</dbReference>
<evidence type="ECO:0000259" key="6">
    <source>
        <dbReference type="PROSITE" id="PS50921"/>
    </source>
</evidence>
<evidence type="ECO:0000256" key="3">
    <source>
        <dbReference type="ARBA" id="ARBA00022553"/>
    </source>
</evidence>
<dbReference type="GO" id="GO:0004673">
    <property type="term" value="F:protein histidine kinase activity"/>
    <property type="evidence" value="ECO:0007669"/>
    <property type="project" value="UniProtKB-EC"/>
</dbReference>
<dbReference type="Gene3D" id="3.30.450.20">
    <property type="entry name" value="PAS domain"/>
    <property type="match status" value="1"/>
</dbReference>
<dbReference type="EMBL" id="VIGX01000001">
    <property type="protein sequence ID" value="TWS30369.1"/>
    <property type="molecule type" value="Genomic_DNA"/>
</dbReference>
<dbReference type="SMART" id="SM01012">
    <property type="entry name" value="ANTAR"/>
    <property type="match status" value="1"/>
</dbReference>
<evidence type="ECO:0000256" key="4">
    <source>
        <dbReference type="ARBA" id="ARBA00022679"/>
    </source>
</evidence>
<dbReference type="OrthoDB" id="3787288at2"/>
<dbReference type="PROSITE" id="PS50921">
    <property type="entry name" value="ANTAR"/>
    <property type="match status" value="1"/>
</dbReference>